<dbReference type="FunFam" id="3.40.50.970:FF:000011">
    <property type="entry name" value="Pyruvate dehydrogenase E1 component"/>
    <property type="match status" value="1"/>
</dbReference>
<dbReference type="Gene3D" id="3.40.50.920">
    <property type="match status" value="1"/>
</dbReference>
<sequence>MTMKLETPAQIDFSEEVSEWIEAFDDVIANDWEQGAELLETLRQRAQQAGVPTSSELTTRYLNTIAKHDEVPYPGDRALERRVEALIRWNAMAMVHGQNKKDAGIGGHISTYSSLATLLEVGFNHFFRAKYGDQPGDFVYFQGHASPGVYARAYLEGRLDDSHLKNFRHELRETPGLSSYPHPWLMPNFWNFPTVSMGIGPLNAIYQARFMRYLEHRGLIQPTERKVWAFVGDGETDEVDTLGAIAVAARENLDNLIFVVNCNLQRLDGPVRGNKRIIDELEGHFRGAGWNVIKVIWGSDWDALFERDHTGLLLRRMEECVDGDFQTFKAKDGAYLRENFFGKYPELLELVRDLTDEQLERLHRGGHDPAKIYNAYKRAIEHKGGPTVILAKTVKGYGMGSSQARNATHNEKKMVDSELAAFVKRFDIPIPEEAASHGTPYRPAQDAPEIVYMQQRRQELGGYLPKREVPKLDFIAPGLDYFAEWTGGSNKRAVSTTMGFVSILRHLLKDPKIGKLIVPILPDEGRTFGMESAIRQVGIYAPEGQKYSPHDADMLLYYREAQDGQILEEGITEAGSMASFTAAGTAYANYKIPAIPFYMYYSMFGFQRIGDMVWAFADSRGKGFLMGGTAGRTTMLGEGLQHQDGHSIVLASTVPTCVTYDPAFVYELAVVVQDGIRRMYEKGEDIFYYITMYNEDYAMPAMPEGVTEGILRGLYKLKPAIEGEAVAQLFGSGTILNEVLRAQEILSTKYGVQTNVWSVTSYNELRRDSLAVERWNRLHPTEKERQSYLQTTLAGTHGPIIAASDYMKVVPDQLSPWLTNRLVSLGTDGFGRSDNREHLRSHFEVNAESIVGATLSKLSREGKFKPKQAQKALAELGLNVEGDDPSKA</sequence>
<dbReference type="Pfam" id="PF17831">
    <property type="entry name" value="PDH_E1_M"/>
    <property type="match status" value="1"/>
</dbReference>
<comment type="catalytic activity">
    <reaction evidence="8 9">
        <text>N(6)-[(R)-lipoyl]-L-lysyl-[protein] + pyruvate + H(+) = N(6)-[(R)-S(8)-acetyldihydrolipoyl]-L-lysyl-[protein] + CO2</text>
        <dbReference type="Rhea" id="RHEA:19189"/>
        <dbReference type="Rhea" id="RHEA-COMP:10474"/>
        <dbReference type="Rhea" id="RHEA-COMP:10478"/>
        <dbReference type="ChEBI" id="CHEBI:15361"/>
        <dbReference type="ChEBI" id="CHEBI:15378"/>
        <dbReference type="ChEBI" id="CHEBI:16526"/>
        <dbReference type="ChEBI" id="CHEBI:83099"/>
        <dbReference type="ChEBI" id="CHEBI:83111"/>
        <dbReference type="EC" id="1.2.4.1"/>
    </reaction>
</comment>
<accession>A0A917HPL3</accession>
<gene>
    <name evidence="12" type="ORF">GCM10011585_31640</name>
</gene>
<evidence type="ECO:0000256" key="8">
    <source>
        <dbReference type="ARBA" id="ARBA00051231"/>
    </source>
</evidence>
<evidence type="ECO:0000313" key="13">
    <source>
        <dbReference type="Proteomes" id="UP000647241"/>
    </source>
</evidence>
<evidence type="ECO:0000256" key="4">
    <source>
        <dbReference type="ARBA" id="ARBA00017172"/>
    </source>
</evidence>
<dbReference type="AlphaFoldDB" id="A0A917HPL3"/>
<dbReference type="Gene3D" id="3.40.50.970">
    <property type="match status" value="2"/>
</dbReference>
<dbReference type="SUPFAM" id="SSF52922">
    <property type="entry name" value="TK C-terminal domain-like"/>
    <property type="match status" value="1"/>
</dbReference>
<keyword evidence="5 9" id="KW-0560">Oxidoreductase</keyword>
<evidence type="ECO:0000256" key="2">
    <source>
        <dbReference type="ARBA" id="ARBA00003157"/>
    </source>
</evidence>
<dbReference type="CDD" id="cd02017">
    <property type="entry name" value="TPP_E1_EcPDC_like"/>
    <property type="match status" value="1"/>
</dbReference>
<evidence type="ECO:0000256" key="7">
    <source>
        <dbReference type="ARBA" id="ARBA00023317"/>
    </source>
</evidence>
<dbReference type="InterPro" id="IPR029061">
    <property type="entry name" value="THDP-binding"/>
</dbReference>
<dbReference type="EC" id="1.2.4.1" evidence="3 9"/>
<feature type="domain" description="PH" evidence="11">
    <location>
        <begin position="1"/>
        <end position="29"/>
    </location>
</feature>
<evidence type="ECO:0000256" key="3">
    <source>
        <dbReference type="ARBA" id="ARBA00012281"/>
    </source>
</evidence>
<keyword evidence="7 9" id="KW-0670">Pyruvate</keyword>
<keyword evidence="10" id="KW-0479">Metal-binding</keyword>
<dbReference type="RefSeq" id="WP_188555122.1">
    <property type="nucleotide sequence ID" value="NZ_BMGT01000003.1"/>
</dbReference>
<dbReference type="PANTHER" id="PTHR43825">
    <property type="entry name" value="PYRUVATE DEHYDROGENASE E1 COMPONENT"/>
    <property type="match status" value="1"/>
</dbReference>
<dbReference type="PANTHER" id="PTHR43825:SF3">
    <property type="entry name" value="PYRUVATE DEHYDROGENASE E1 COMPONENT"/>
    <property type="match status" value="1"/>
</dbReference>
<feature type="binding site" evidence="10">
    <location>
        <position position="263"/>
    </location>
    <ligand>
        <name>Mg(2+)</name>
        <dbReference type="ChEBI" id="CHEBI:18420"/>
    </ligand>
</feature>
<evidence type="ECO:0000256" key="10">
    <source>
        <dbReference type="PIRSR" id="PIRSR000156-1"/>
    </source>
</evidence>
<protein>
    <recommendedName>
        <fullName evidence="4 9">Pyruvate dehydrogenase E1 component</fullName>
        <ecNumber evidence="3 9">1.2.4.1</ecNumber>
    </recommendedName>
</protein>
<organism evidence="12 13">
    <name type="scientific">Edaphobacter dinghuensis</name>
    <dbReference type="NCBI Taxonomy" id="1560005"/>
    <lineage>
        <taxon>Bacteria</taxon>
        <taxon>Pseudomonadati</taxon>
        <taxon>Acidobacteriota</taxon>
        <taxon>Terriglobia</taxon>
        <taxon>Terriglobales</taxon>
        <taxon>Acidobacteriaceae</taxon>
        <taxon>Edaphobacter</taxon>
    </lineage>
</organism>
<comment type="caution">
    <text evidence="12">The sequence shown here is derived from an EMBL/GenBank/DDBJ whole genome shotgun (WGS) entry which is preliminary data.</text>
</comment>
<reference evidence="12" key="2">
    <citation type="submission" date="2020-09" db="EMBL/GenBank/DDBJ databases">
        <authorList>
            <person name="Sun Q."/>
            <person name="Zhou Y."/>
        </authorList>
    </citation>
    <scope>NUCLEOTIDE SEQUENCE</scope>
    <source>
        <strain evidence="12">CGMCC 1.12997</strain>
    </source>
</reference>
<dbReference type="InterPro" id="IPR051157">
    <property type="entry name" value="PDH/Transketolase"/>
</dbReference>
<dbReference type="Pfam" id="PF00456">
    <property type="entry name" value="Transketolase_N"/>
    <property type="match status" value="1"/>
</dbReference>
<dbReference type="SUPFAM" id="SSF52518">
    <property type="entry name" value="Thiamin diphosphate-binding fold (THDP-binding)"/>
    <property type="match status" value="2"/>
</dbReference>
<keyword evidence="10" id="KW-0460">Magnesium</keyword>
<dbReference type="GO" id="GO:0046872">
    <property type="term" value="F:metal ion binding"/>
    <property type="evidence" value="ECO:0007669"/>
    <property type="project" value="UniProtKB-KW"/>
</dbReference>
<dbReference type="PIRSF" id="PIRSF000156">
    <property type="entry name" value="Pyruvate_dh_E1"/>
    <property type="match status" value="1"/>
</dbReference>
<name>A0A917HPL3_9BACT</name>
<keyword evidence="13" id="KW-1185">Reference proteome</keyword>
<dbReference type="Proteomes" id="UP000647241">
    <property type="component" value="Unassembled WGS sequence"/>
</dbReference>
<dbReference type="InterPro" id="IPR001849">
    <property type="entry name" value="PH_domain"/>
</dbReference>
<dbReference type="InterPro" id="IPR041621">
    <property type="entry name" value="PDH_E1_M"/>
</dbReference>
<evidence type="ECO:0000259" key="11">
    <source>
        <dbReference type="PROSITE" id="PS50003"/>
    </source>
</evidence>
<dbReference type="InterPro" id="IPR055152">
    <property type="entry name" value="Transketolase-like_C_2"/>
</dbReference>
<dbReference type="Pfam" id="PF22613">
    <property type="entry name" value="Transketolase_C_1"/>
    <property type="match status" value="1"/>
</dbReference>
<feature type="binding site" evidence="10">
    <location>
        <position position="233"/>
    </location>
    <ligand>
        <name>Mg(2+)</name>
        <dbReference type="ChEBI" id="CHEBI:18420"/>
    </ligand>
</feature>
<dbReference type="InterPro" id="IPR009014">
    <property type="entry name" value="Transketo_C/PFOR_II"/>
</dbReference>
<dbReference type="NCBIfam" id="TIGR00759">
    <property type="entry name" value="aceE"/>
    <property type="match status" value="1"/>
</dbReference>
<dbReference type="EMBL" id="BMGT01000003">
    <property type="protein sequence ID" value="GGG85410.1"/>
    <property type="molecule type" value="Genomic_DNA"/>
</dbReference>
<comment type="cofactor">
    <cofactor evidence="1 9">
        <name>thiamine diphosphate</name>
        <dbReference type="ChEBI" id="CHEBI:58937"/>
    </cofactor>
</comment>
<evidence type="ECO:0000256" key="1">
    <source>
        <dbReference type="ARBA" id="ARBA00001964"/>
    </source>
</evidence>
<proteinExistence type="predicted"/>
<dbReference type="InterPro" id="IPR005474">
    <property type="entry name" value="Transketolase_N"/>
</dbReference>
<dbReference type="InterPro" id="IPR035807">
    <property type="entry name" value="PDC_E1_N"/>
</dbReference>
<reference evidence="12" key="1">
    <citation type="journal article" date="2014" name="Int. J. Syst. Evol. Microbiol.">
        <title>Complete genome sequence of Corynebacterium casei LMG S-19264T (=DSM 44701T), isolated from a smear-ripened cheese.</title>
        <authorList>
            <consortium name="US DOE Joint Genome Institute (JGI-PGF)"/>
            <person name="Walter F."/>
            <person name="Albersmeier A."/>
            <person name="Kalinowski J."/>
            <person name="Ruckert C."/>
        </authorList>
    </citation>
    <scope>NUCLEOTIDE SEQUENCE</scope>
    <source>
        <strain evidence="12">CGMCC 1.12997</strain>
    </source>
</reference>
<evidence type="ECO:0000256" key="9">
    <source>
        <dbReference type="PIRNR" id="PIRNR000156"/>
    </source>
</evidence>
<evidence type="ECO:0000313" key="12">
    <source>
        <dbReference type="EMBL" id="GGG85410.1"/>
    </source>
</evidence>
<feature type="binding site" evidence="10">
    <location>
        <position position="265"/>
    </location>
    <ligand>
        <name>Mg(2+)</name>
        <dbReference type="ChEBI" id="CHEBI:18420"/>
    </ligand>
</feature>
<evidence type="ECO:0000256" key="6">
    <source>
        <dbReference type="ARBA" id="ARBA00023052"/>
    </source>
</evidence>
<comment type="cofactor">
    <cofactor evidence="10">
        <name>Mg(2+)</name>
        <dbReference type="ChEBI" id="CHEBI:18420"/>
    </cofactor>
</comment>
<dbReference type="PROSITE" id="PS50003">
    <property type="entry name" value="PH_DOMAIN"/>
    <property type="match status" value="1"/>
</dbReference>
<dbReference type="InterPro" id="IPR004660">
    <property type="entry name" value="PDH_E1"/>
</dbReference>
<dbReference type="GO" id="GO:0004739">
    <property type="term" value="F:pyruvate dehydrogenase (acetyl-transferring) activity"/>
    <property type="evidence" value="ECO:0007669"/>
    <property type="project" value="UniProtKB-EC"/>
</dbReference>
<keyword evidence="6 9" id="KW-0786">Thiamine pyrophosphate</keyword>
<evidence type="ECO:0000256" key="5">
    <source>
        <dbReference type="ARBA" id="ARBA00023002"/>
    </source>
</evidence>
<comment type="function">
    <text evidence="2 9">Component of the pyruvate dehydrogenase (PDH) complex, that catalyzes the overall conversion of pyruvate to acetyl-CoA and CO(2).</text>
</comment>